<protein>
    <submittedName>
        <fullName evidence="2">ApeC domain-containing protein</fullName>
    </submittedName>
</protein>
<sequence length="163" mass="19224">MKVSKILTVFIILLISTIYKIYTVHVQVRVYSTPLCPEGRSTYKTENVTAEIRKDERRRPKNTTIGPCGFGIFIWANLPWKKFSKNEFYVNFTYSVSHKNITKRIPDDCNSRNSDKQRNPDKTYHFLCNLGLIDPNPKNEPEHTTPVSDDYYYFCKILRWCDN</sequence>
<dbReference type="Proteomes" id="UP000046392">
    <property type="component" value="Unplaced"/>
</dbReference>
<accession>A0A0N5BII6</accession>
<evidence type="ECO:0000313" key="2">
    <source>
        <dbReference type="WBParaSite" id="SPAL_0000576900.1"/>
    </source>
</evidence>
<proteinExistence type="predicted"/>
<dbReference type="WBParaSite" id="SPAL_0000576900.1">
    <property type="protein sequence ID" value="SPAL_0000576900.1"/>
    <property type="gene ID" value="SPAL_0000576900"/>
</dbReference>
<keyword evidence="1" id="KW-1185">Reference proteome</keyword>
<name>A0A0N5BII6_STREA</name>
<evidence type="ECO:0000313" key="1">
    <source>
        <dbReference type="Proteomes" id="UP000046392"/>
    </source>
</evidence>
<reference evidence="2" key="1">
    <citation type="submission" date="2017-02" db="UniProtKB">
        <authorList>
            <consortium name="WormBaseParasite"/>
        </authorList>
    </citation>
    <scope>IDENTIFICATION</scope>
</reference>
<organism evidence="1 2">
    <name type="scientific">Strongyloides papillosus</name>
    <name type="common">Intestinal threadworm</name>
    <dbReference type="NCBI Taxonomy" id="174720"/>
    <lineage>
        <taxon>Eukaryota</taxon>
        <taxon>Metazoa</taxon>
        <taxon>Ecdysozoa</taxon>
        <taxon>Nematoda</taxon>
        <taxon>Chromadorea</taxon>
        <taxon>Rhabditida</taxon>
        <taxon>Tylenchina</taxon>
        <taxon>Panagrolaimomorpha</taxon>
        <taxon>Strongyloidoidea</taxon>
        <taxon>Strongyloididae</taxon>
        <taxon>Strongyloides</taxon>
    </lineage>
</organism>
<dbReference type="AlphaFoldDB" id="A0A0N5BII6"/>